<comment type="catalytic activity">
    <reaction evidence="11 12">
        <text>(1S,2R)-1-C-(indol-3-yl)glycerol 3-phosphate + L-serine = D-glyceraldehyde 3-phosphate + L-tryptophan + H2O</text>
        <dbReference type="Rhea" id="RHEA:10532"/>
        <dbReference type="ChEBI" id="CHEBI:15377"/>
        <dbReference type="ChEBI" id="CHEBI:33384"/>
        <dbReference type="ChEBI" id="CHEBI:57912"/>
        <dbReference type="ChEBI" id="CHEBI:58866"/>
        <dbReference type="ChEBI" id="CHEBI:59776"/>
        <dbReference type="EC" id="4.2.1.20"/>
    </reaction>
</comment>
<dbReference type="SUPFAM" id="SSF53686">
    <property type="entry name" value="Tryptophan synthase beta subunit-like PLP-dependent enzymes"/>
    <property type="match status" value="1"/>
</dbReference>
<evidence type="ECO:0000256" key="3">
    <source>
        <dbReference type="ARBA" id="ARBA00004733"/>
    </source>
</evidence>
<dbReference type="PIRSF" id="PIRSF001413">
    <property type="entry name" value="Trp_syn_beta"/>
    <property type="match status" value="1"/>
</dbReference>
<dbReference type="NCBIfam" id="TIGR00263">
    <property type="entry name" value="trpB"/>
    <property type="match status" value="1"/>
</dbReference>
<evidence type="ECO:0000256" key="10">
    <source>
        <dbReference type="ARBA" id="ARBA00023239"/>
    </source>
</evidence>
<keyword evidence="7 12" id="KW-0822">Tryptophan biosynthesis</keyword>
<dbReference type="InterPro" id="IPR006654">
    <property type="entry name" value="Trp_synth_beta"/>
</dbReference>
<dbReference type="EMBL" id="PDBW01000001">
    <property type="protein sequence ID" value="PFH02115.1"/>
    <property type="molecule type" value="Genomic_DNA"/>
</dbReference>
<evidence type="ECO:0000256" key="2">
    <source>
        <dbReference type="ARBA" id="ARBA00002786"/>
    </source>
</evidence>
<evidence type="ECO:0000313" key="15">
    <source>
        <dbReference type="Proteomes" id="UP000223596"/>
    </source>
</evidence>
<evidence type="ECO:0000256" key="1">
    <source>
        <dbReference type="ARBA" id="ARBA00001933"/>
    </source>
</evidence>
<dbReference type="InterPro" id="IPR001926">
    <property type="entry name" value="TrpB-like_PALP"/>
</dbReference>
<evidence type="ECO:0000256" key="7">
    <source>
        <dbReference type="ARBA" id="ARBA00022822"/>
    </source>
</evidence>
<evidence type="ECO:0000256" key="4">
    <source>
        <dbReference type="ARBA" id="ARBA00009982"/>
    </source>
</evidence>
<keyword evidence="10 12" id="KW-0456">Lyase</keyword>
<evidence type="ECO:0000259" key="13">
    <source>
        <dbReference type="Pfam" id="PF00291"/>
    </source>
</evidence>
<keyword evidence="6 12" id="KW-0028">Amino-acid biosynthesis</keyword>
<evidence type="ECO:0000256" key="11">
    <source>
        <dbReference type="ARBA" id="ARBA00049047"/>
    </source>
</evidence>
<feature type="modified residue" description="N6-(pyridoxal phosphate)lysine" evidence="12">
    <location>
        <position position="85"/>
    </location>
</feature>
<dbReference type="GO" id="GO:0005737">
    <property type="term" value="C:cytoplasm"/>
    <property type="evidence" value="ECO:0007669"/>
    <property type="project" value="TreeGrafter"/>
</dbReference>
<dbReference type="PROSITE" id="PS00168">
    <property type="entry name" value="TRP_SYNTHASE_BETA"/>
    <property type="match status" value="1"/>
</dbReference>
<name>A0AB36TFZ0_ACETH</name>
<dbReference type="AlphaFoldDB" id="A0AB36TFZ0"/>
<sequence>MSKGRFGIHGGQYIPETLMNAVIELEEAYNHFKNDPDFLAELDDLLKNYAGRPSLLYYAEKMTKDLNGAKIYLKREDLNHTGSHKINNVLGQVLLAKRMGKKRVIAETGAGQHGVATATAAALMGLECEIFMGKEDTERQALNVFRMELLGAKVHAVTSGTQTLKDAVNETLREWSRRVHDTHYVLGSVMGPHPFPTIVRDFQSVIGREIKKQIMEKEGKLPDVVMACVGGGSNAIGAFYEFIGDSSVRLIGCEAAGKGLETGKHAATMSKGTLGIFHGMKSYFCQDEYGQIAPVYSISAGLDYPGVGPEHAYLKDIGRAQYVAVTDDEAVEAFEYLSRTEGIIPAIESSHAVAYAMKLAPTMSKDQIIVICLSGRGDKDVAAIARYRGVQIYE</sequence>
<dbReference type="InterPro" id="IPR023026">
    <property type="entry name" value="Trp_synth_beta/beta-like"/>
</dbReference>
<reference evidence="14 15" key="1">
    <citation type="submission" date="2017-09" db="EMBL/GenBank/DDBJ databases">
        <title>Evaluation of Pacific Biosciences Sequencing Technology to Finishing C. thermocellum Genome Sequences.</title>
        <authorList>
            <person name="Brown S."/>
        </authorList>
    </citation>
    <scope>NUCLEOTIDE SEQUENCE [LARGE SCALE GENOMIC DNA]</scope>
    <source>
        <strain evidence="14 15">AD2</strain>
    </source>
</reference>
<comment type="pathway">
    <text evidence="3 12">Amino-acid biosynthesis; L-tryptophan biosynthesis; L-tryptophan from chorismate: step 5/5.</text>
</comment>
<dbReference type="CDD" id="cd06446">
    <property type="entry name" value="Trp-synth_B"/>
    <property type="match status" value="1"/>
</dbReference>
<dbReference type="PANTHER" id="PTHR48077">
    <property type="entry name" value="TRYPTOPHAN SYNTHASE-RELATED"/>
    <property type="match status" value="1"/>
</dbReference>
<dbReference type="PANTHER" id="PTHR48077:SF3">
    <property type="entry name" value="TRYPTOPHAN SYNTHASE"/>
    <property type="match status" value="1"/>
</dbReference>
<protein>
    <recommendedName>
        <fullName evidence="12">Tryptophan synthase beta chain</fullName>
        <ecNumber evidence="12">4.2.1.20</ecNumber>
    </recommendedName>
</protein>
<dbReference type="RefSeq" id="WP_003518305.1">
    <property type="nucleotide sequence ID" value="NZ_CP013828.1"/>
</dbReference>
<keyword evidence="9 12" id="KW-0057">Aromatic amino acid biosynthesis</keyword>
<dbReference type="FunFam" id="3.40.50.1100:FF:000001">
    <property type="entry name" value="Tryptophan synthase beta chain"/>
    <property type="match status" value="1"/>
</dbReference>
<proteinExistence type="inferred from homology"/>
<evidence type="ECO:0000256" key="9">
    <source>
        <dbReference type="ARBA" id="ARBA00023141"/>
    </source>
</evidence>
<dbReference type="GO" id="GO:0004834">
    <property type="term" value="F:tryptophan synthase activity"/>
    <property type="evidence" value="ECO:0007669"/>
    <property type="project" value="UniProtKB-UniRule"/>
</dbReference>
<feature type="domain" description="Tryptophan synthase beta chain-like PALP" evidence="13">
    <location>
        <begin position="52"/>
        <end position="375"/>
    </location>
</feature>
<comment type="function">
    <text evidence="2 12">The beta subunit is responsible for the synthesis of L-tryptophan from indole and L-serine.</text>
</comment>
<dbReference type="FunFam" id="3.40.50.1100:FF:000004">
    <property type="entry name" value="Tryptophan synthase beta chain"/>
    <property type="match status" value="1"/>
</dbReference>
<dbReference type="Proteomes" id="UP000223596">
    <property type="component" value="Unassembled WGS sequence"/>
</dbReference>
<comment type="cofactor">
    <cofactor evidence="1 12">
        <name>pyridoxal 5'-phosphate</name>
        <dbReference type="ChEBI" id="CHEBI:597326"/>
    </cofactor>
</comment>
<dbReference type="EC" id="4.2.1.20" evidence="12"/>
<gene>
    <name evidence="12" type="primary">trpB</name>
    <name evidence="14" type="ORF">M972_11879</name>
</gene>
<dbReference type="HAMAP" id="MF_00133">
    <property type="entry name" value="Trp_synth_beta"/>
    <property type="match status" value="1"/>
</dbReference>
<dbReference type="Gene3D" id="3.40.50.1100">
    <property type="match status" value="2"/>
</dbReference>
<comment type="caution">
    <text evidence="14">The sequence shown here is derived from an EMBL/GenBank/DDBJ whole genome shotgun (WGS) entry which is preliminary data.</text>
</comment>
<keyword evidence="8 12" id="KW-0663">Pyridoxal phosphate</keyword>
<organism evidence="14 15">
    <name type="scientific">Acetivibrio thermocellus AD2</name>
    <dbReference type="NCBI Taxonomy" id="1138384"/>
    <lineage>
        <taxon>Bacteria</taxon>
        <taxon>Bacillati</taxon>
        <taxon>Bacillota</taxon>
        <taxon>Clostridia</taxon>
        <taxon>Eubacteriales</taxon>
        <taxon>Oscillospiraceae</taxon>
        <taxon>Acetivibrio</taxon>
    </lineage>
</organism>
<evidence type="ECO:0000256" key="6">
    <source>
        <dbReference type="ARBA" id="ARBA00022605"/>
    </source>
</evidence>
<evidence type="ECO:0000313" key="14">
    <source>
        <dbReference type="EMBL" id="PFH02115.1"/>
    </source>
</evidence>
<dbReference type="InterPro" id="IPR006653">
    <property type="entry name" value="Trp_synth_b_CS"/>
</dbReference>
<dbReference type="Pfam" id="PF00291">
    <property type="entry name" value="PALP"/>
    <property type="match status" value="1"/>
</dbReference>
<dbReference type="InterPro" id="IPR036052">
    <property type="entry name" value="TrpB-like_PALP_sf"/>
</dbReference>
<evidence type="ECO:0000256" key="8">
    <source>
        <dbReference type="ARBA" id="ARBA00022898"/>
    </source>
</evidence>
<evidence type="ECO:0000256" key="5">
    <source>
        <dbReference type="ARBA" id="ARBA00011270"/>
    </source>
</evidence>
<comment type="similarity">
    <text evidence="4 12">Belongs to the TrpB family.</text>
</comment>
<evidence type="ECO:0000256" key="12">
    <source>
        <dbReference type="HAMAP-Rule" id="MF_00133"/>
    </source>
</evidence>
<comment type="subunit">
    <text evidence="5 12">Tetramer of two alpha and two beta chains.</text>
</comment>
<accession>A0AB36TFZ0</accession>